<name>A0A086J7E9_TOXGO</name>
<sequence length="262" mass="29356">MRGLGLVFALAPLAPIAVLLARADSSKPFPVRFISDVERRLKDQYGVAAELSYFRGMLKHFYELPDNLAPEDEKAVETTLKEHIGSDFYDQYKFIQTTSDADEDTVKVKNFIRMLKQQFHKLRQIEDVYVKPNWSHFQEISAASKAMPIQTGDVPCNSDASCKRLEHLVNTCNYARKGAMVASGMFNVVTHVLNTVMSVLCGCLFVGPVHLCVLKNFPYTCKLPYPVYSSLFMATSQVWEAVKATTSVCRVYGDPGFSSLVS</sequence>
<evidence type="ECO:0000313" key="3">
    <source>
        <dbReference type="Proteomes" id="UP000028828"/>
    </source>
</evidence>
<dbReference type="VEuPathDB" id="ToxoDB:TGP89_321580"/>
<evidence type="ECO:0000313" key="2">
    <source>
        <dbReference type="EMBL" id="KFG28067.1"/>
    </source>
</evidence>
<accession>A0A086J7E9</accession>
<feature type="signal peptide" evidence="1">
    <location>
        <begin position="1"/>
        <end position="21"/>
    </location>
</feature>
<gene>
    <name evidence="2" type="ORF">TGP89_321580</name>
</gene>
<dbReference type="OrthoDB" id="328978at2759"/>
<dbReference type="AlphaFoldDB" id="A0A086J7E9"/>
<feature type="chain" id="PRO_5001808073" evidence="1">
    <location>
        <begin position="22"/>
        <end position="262"/>
    </location>
</feature>
<protein>
    <submittedName>
        <fullName evidence="2">Putative membrane protein</fullName>
    </submittedName>
</protein>
<dbReference type="Proteomes" id="UP000028828">
    <property type="component" value="Unassembled WGS sequence"/>
</dbReference>
<keyword evidence="1" id="KW-0732">Signal</keyword>
<comment type="caution">
    <text evidence="2">The sequence shown here is derived from an EMBL/GenBank/DDBJ whole genome shotgun (WGS) entry which is preliminary data.</text>
</comment>
<organism evidence="2 3">
    <name type="scientific">Toxoplasma gondii p89</name>
    <dbReference type="NCBI Taxonomy" id="943119"/>
    <lineage>
        <taxon>Eukaryota</taxon>
        <taxon>Sar</taxon>
        <taxon>Alveolata</taxon>
        <taxon>Apicomplexa</taxon>
        <taxon>Conoidasida</taxon>
        <taxon>Coccidia</taxon>
        <taxon>Eucoccidiorida</taxon>
        <taxon>Eimeriorina</taxon>
        <taxon>Sarcocystidae</taxon>
        <taxon>Toxoplasma</taxon>
    </lineage>
</organism>
<dbReference type="EMBL" id="AEYI02002492">
    <property type="protein sequence ID" value="KFG28067.1"/>
    <property type="molecule type" value="Genomic_DNA"/>
</dbReference>
<proteinExistence type="predicted"/>
<evidence type="ECO:0000256" key="1">
    <source>
        <dbReference type="SAM" id="SignalP"/>
    </source>
</evidence>
<reference evidence="2 3" key="1">
    <citation type="submission" date="2014-03" db="EMBL/GenBank/DDBJ databases">
        <authorList>
            <person name="Sibley D."/>
            <person name="Venepally P."/>
            <person name="Karamycheva S."/>
            <person name="Hadjithomas M."/>
            <person name="Khan A."/>
            <person name="Brunk B."/>
            <person name="Roos D."/>
            <person name="Caler E."/>
            <person name="Lorenzi H."/>
        </authorList>
    </citation>
    <scope>NUCLEOTIDE SEQUENCE [LARGE SCALE GENOMIC DNA]</scope>
    <source>
        <strain evidence="3">p89</strain>
    </source>
</reference>